<dbReference type="InterPro" id="IPR036709">
    <property type="entry name" value="Autotransporte_beta_dom_sf"/>
</dbReference>
<proteinExistence type="predicted"/>
<name>C8PEB7_9BACT</name>
<dbReference type="Gene3D" id="2.40.128.130">
    <property type="entry name" value="Autotransporter beta-domain"/>
    <property type="match status" value="1"/>
</dbReference>
<organism evidence="2 3">
    <name type="scientific">Campylobacter gracilis RM3268</name>
    <dbReference type="NCBI Taxonomy" id="553220"/>
    <lineage>
        <taxon>Bacteria</taxon>
        <taxon>Pseudomonadati</taxon>
        <taxon>Campylobacterota</taxon>
        <taxon>Epsilonproteobacteria</taxon>
        <taxon>Campylobacterales</taxon>
        <taxon>Campylobacteraceae</taxon>
        <taxon>Campylobacter</taxon>
    </lineage>
</organism>
<comment type="caution">
    <text evidence="2">The sequence shown here is derived from an EMBL/GenBank/DDBJ whole genome shotgun (WGS) entry which is preliminary data.</text>
</comment>
<dbReference type="Pfam" id="PF03797">
    <property type="entry name" value="Autotransporter"/>
    <property type="match status" value="1"/>
</dbReference>
<feature type="domain" description="Autotransporter" evidence="1">
    <location>
        <begin position="8"/>
        <end position="164"/>
    </location>
</feature>
<dbReference type="Proteomes" id="UP000005709">
    <property type="component" value="Unassembled WGS sequence"/>
</dbReference>
<dbReference type="eggNOG" id="COG3468">
    <property type="taxonomic scope" value="Bacteria"/>
</dbReference>
<reference evidence="2 3" key="1">
    <citation type="submission" date="2009-07" db="EMBL/GenBank/DDBJ databases">
        <authorList>
            <person name="Madupu R."/>
            <person name="Sebastian Y."/>
            <person name="Durkin A.S."/>
            <person name="Torralba M."/>
            <person name="Methe B."/>
            <person name="Sutton G.G."/>
            <person name="Strausberg R.L."/>
            <person name="Nelson K.E."/>
        </authorList>
    </citation>
    <scope>NUCLEOTIDE SEQUENCE [LARGE SCALE GENOMIC DNA]</scope>
    <source>
        <strain evidence="2 3">RM3268</strain>
    </source>
</reference>
<gene>
    <name evidence="2" type="ORF">CAMGR0001_0001</name>
</gene>
<dbReference type="SUPFAM" id="SSF103515">
    <property type="entry name" value="Autotransporter"/>
    <property type="match status" value="1"/>
</dbReference>
<protein>
    <recommendedName>
        <fullName evidence="1">Autotransporter domain-containing protein</fullName>
    </recommendedName>
</protein>
<dbReference type="InterPro" id="IPR005546">
    <property type="entry name" value="Autotransporte_beta"/>
</dbReference>
<keyword evidence="3" id="KW-1185">Reference proteome</keyword>
<evidence type="ECO:0000259" key="1">
    <source>
        <dbReference type="Pfam" id="PF03797"/>
    </source>
</evidence>
<dbReference type="AlphaFoldDB" id="C8PEB7"/>
<evidence type="ECO:0000313" key="3">
    <source>
        <dbReference type="Proteomes" id="UP000005709"/>
    </source>
</evidence>
<dbReference type="EMBL" id="ACYG01000006">
    <property type="protein sequence ID" value="EEV18836.1"/>
    <property type="molecule type" value="Genomic_DNA"/>
</dbReference>
<evidence type="ECO:0000313" key="2">
    <source>
        <dbReference type="EMBL" id="EEV18836.1"/>
    </source>
</evidence>
<accession>C8PEB7</accession>
<sequence>MMLKQNFTSGTYLDASFHVGKISSDYNSNDWTYAIAPGVLAHNEKFDISSTYMATHIGIGQIFDLSQRNKLDVYTKWLYAYTDDADATISSGERYHFDSITSNRVRAGLRDTINLKDEHNLYFGGAYEYEFSGDAKASTMGLDAPKPSLKGSTGVFEAGYKYESKNLIFNLGGKGYVGKTRGGAINAGFEVMF</sequence>